<feature type="domain" description="Aminoglycoside phosphotransferase" evidence="1">
    <location>
        <begin position="287"/>
        <end position="453"/>
    </location>
</feature>
<dbReference type="SUPFAM" id="SSF56112">
    <property type="entry name" value="Protein kinase-like (PK-like)"/>
    <property type="match status" value="1"/>
</dbReference>
<sequence length="545" mass="62479">MQILTELYDPLRFLIIEVQKQLDAVNLFFETGEHKAAEISLKRVDYIDNIHVNLLNRASVYLTDNNDEETQITVQSYEHLNQSLKALSRQLQAIVFQAKQSSSALKLLRKKAVFKAIKDLQIGLELIEPAIESESSTLAIDICRLKVHIDKRCDQQLEKYKTRLKKGQQTESLLNASFILRDISEMGEALLRIGEGIISANMGQMIQIDRYHSLEATLSALQLSPQEDALSIRAMGETKSGCTISGVMNAEESEGQMLAVFKEGDKTKLKEEKTGIESWHEIFPGIAPKVYSYHKNGNKAALLFEYLTGDTFETLLVEKDRKNLKAALNTLFNTLRKIWQETQSDEVHPAHYMRQLKKRLHDIYDVHPDFKLQTVSINGVKNQALGQLIDAAEDVEETLSCPPSVYIHGDFNLDNIIYDPLENEINFIDLHRSEYLDFVQDLSVLMVSCYRLSNFDSQVRKLIAQTMQAIYQFGSDYAEGINDTSYHLRMALGLSRSFLSSTRFVLDKEHAKSMHFRGRYLIEQVIRLTDEERLTYRIPKEIFHD</sequence>
<proteinExistence type="predicted"/>
<evidence type="ECO:0000313" key="3">
    <source>
        <dbReference type="Proteomes" id="UP000296201"/>
    </source>
</evidence>
<reference evidence="2 3" key="1">
    <citation type="submission" date="2018-08" db="EMBL/GenBank/DDBJ databases">
        <title>Horizontal acquisition of hydrogen conversion ability and other habitat adaptations in Hydrogenovibrio crunogenus strains.</title>
        <authorList>
            <person name="Gonnella G."/>
            <person name="Adam N."/>
            <person name="Perner M."/>
        </authorList>
    </citation>
    <scope>NUCLEOTIDE SEQUENCE [LARGE SCALE GENOMIC DNA]</scope>
    <source>
        <strain evidence="2 3">SP-41</strain>
    </source>
</reference>
<keyword evidence="2" id="KW-0808">Transferase</keyword>
<evidence type="ECO:0000259" key="1">
    <source>
        <dbReference type="Pfam" id="PF01636"/>
    </source>
</evidence>
<dbReference type="InterPro" id="IPR002575">
    <property type="entry name" value="Aminoglycoside_PTrfase"/>
</dbReference>
<dbReference type="InterPro" id="IPR038078">
    <property type="entry name" value="PhoU-like_sf"/>
</dbReference>
<dbReference type="Gene3D" id="1.20.58.220">
    <property type="entry name" value="Phosphate transport system protein phou homolog 2, domain 2"/>
    <property type="match status" value="1"/>
</dbReference>
<protein>
    <submittedName>
        <fullName evidence="2">Aminoglycoside phosphotransferase family protein</fullName>
    </submittedName>
</protein>
<accession>A0A4P7P1B1</accession>
<dbReference type="Gene3D" id="3.90.1200.10">
    <property type="match status" value="1"/>
</dbReference>
<keyword evidence="3" id="KW-1185">Reference proteome</keyword>
<dbReference type="SUPFAM" id="SSF109755">
    <property type="entry name" value="PhoU-like"/>
    <property type="match status" value="1"/>
</dbReference>
<dbReference type="Pfam" id="PF01636">
    <property type="entry name" value="APH"/>
    <property type="match status" value="1"/>
</dbReference>
<dbReference type="GO" id="GO:0016740">
    <property type="term" value="F:transferase activity"/>
    <property type="evidence" value="ECO:0007669"/>
    <property type="project" value="UniProtKB-KW"/>
</dbReference>
<dbReference type="RefSeq" id="WP_135796389.1">
    <property type="nucleotide sequence ID" value="NZ_CP032096.1"/>
</dbReference>
<dbReference type="OrthoDB" id="3806873at2"/>
<evidence type="ECO:0000313" key="2">
    <source>
        <dbReference type="EMBL" id="QBZ83796.1"/>
    </source>
</evidence>
<dbReference type="Proteomes" id="UP000296201">
    <property type="component" value="Chromosome"/>
</dbReference>
<organism evidence="2 3">
    <name type="scientific">Hydrogenovibrio crunogenus</name>
    <dbReference type="NCBI Taxonomy" id="39765"/>
    <lineage>
        <taxon>Bacteria</taxon>
        <taxon>Pseudomonadati</taxon>
        <taxon>Pseudomonadota</taxon>
        <taxon>Gammaproteobacteria</taxon>
        <taxon>Thiotrichales</taxon>
        <taxon>Piscirickettsiaceae</taxon>
        <taxon>Hydrogenovibrio</taxon>
    </lineage>
</organism>
<gene>
    <name evidence="2" type="ORF">GHNINEIG_01858</name>
</gene>
<dbReference type="EMBL" id="CP032096">
    <property type="protein sequence ID" value="QBZ83796.1"/>
    <property type="molecule type" value="Genomic_DNA"/>
</dbReference>
<dbReference type="InterPro" id="IPR011009">
    <property type="entry name" value="Kinase-like_dom_sf"/>
</dbReference>
<dbReference type="AlphaFoldDB" id="A0A4P7P1B1"/>
<name>A0A4P7P1B1_9GAMM</name>